<evidence type="ECO:0000256" key="2">
    <source>
        <dbReference type="ARBA" id="ARBA00010982"/>
    </source>
</evidence>
<evidence type="ECO:0000256" key="6">
    <source>
        <dbReference type="PIRSR" id="PIRSR000429-1"/>
    </source>
</evidence>
<proteinExistence type="inferred from homology"/>
<dbReference type="SUPFAM" id="SSF53901">
    <property type="entry name" value="Thiolase-like"/>
    <property type="match status" value="2"/>
</dbReference>
<evidence type="ECO:0000313" key="10">
    <source>
        <dbReference type="EMBL" id="MBB6453472.1"/>
    </source>
</evidence>
<dbReference type="InterPro" id="IPR020616">
    <property type="entry name" value="Thiolase_N"/>
</dbReference>
<comment type="caution">
    <text evidence="10">The sequence shown here is derived from an EMBL/GenBank/DDBJ whole genome shotgun (WGS) entry which is preliminary data.</text>
</comment>
<dbReference type="InterPro" id="IPR020617">
    <property type="entry name" value="Thiolase_C"/>
</dbReference>
<dbReference type="AlphaFoldDB" id="A0A841Q560"/>
<dbReference type="EMBL" id="JACHGH010000005">
    <property type="protein sequence ID" value="MBB6453472.1"/>
    <property type="molecule type" value="Genomic_DNA"/>
</dbReference>
<keyword evidence="11" id="KW-1185">Reference proteome</keyword>
<keyword evidence="4 7" id="KW-0012">Acyltransferase</keyword>
<evidence type="ECO:0000259" key="8">
    <source>
        <dbReference type="Pfam" id="PF00108"/>
    </source>
</evidence>
<dbReference type="InterPro" id="IPR002155">
    <property type="entry name" value="Thiolase"/>
</dbReference>
<comment type="pathway">
    <text evidence="1">Lipid metabolism.</text>
</comment>
<evidence type="ECO:0000256" key="7">
    <source>
        <dbReference type="RuleBase" id="RU003557"/>
    </source>
</evidence>
<dbReference type="FunFam" id="3.40.47.10:FF:000010">
    <property type="entry name" value="Acetyl-CoA acetyltransferase (Thiolase)"/>
    <property type="match status" value="1"/>
</dbReference>
<evidence type="ECO:0000256" key="3">
    <source>
        <dbReference type="ARBA" id="ARBA00022679"/>
    </source>
</evidence>
<feature type="active site" description="Acyl-thioester intermediate" evidence="6">
    <location>
        <position position="90"/>
    </location>
</feature>
<dbReference type="CDD" id="cd00751">
    <property type="entry name" value="thiolase"/>
    <property type="match status" value="1"/>
</dbReference>
<dbReference type="PIRSF" id="PIRSF000429">
    <property type="entry name" value="Ac-CoA_Ac_transf"/>
    <property type="match status" value="1"/>
</dbReference>
<dbReference type="GO" id="GO:0003988">
    <property type="term" value="F:acetyl-CoA C-acyltransferase activity"/>
    <property type="evidence" value="ECO:0007669"/>
    <property type="project" value="UniProtKB-EC"/>
</dbReference>
<protein>
    <recommendedName>
        <fullName evidence="5">acetyl-CoA C-acyltransferase</fullName>
        <ecNumber evidence="5">2.3.1.16</ecNumber>
    </recommendedName>
</protein>
<evidence type="ECO:0000259" key="9">
    <source>
        <dbReference type="Pfam" id="PF02803"/>
    </source>
</evidence>
<dbReference type="InterPro" id="IPR020615">
    <property type="entry name" value="Thiolase_acyl_enz_int_AS"/>
</dbReference>
<dbReference type="InterPro" id="IPR020613">
    <property type="entry name" value="Thiolase_CS"/>
</dbReference>
<keyword evidence="3 7" id="KW-0808">Transferase</keyword>
<feature type="domain" description="Thiolase C-terminal" evidence="9">
    <location>
        <begin position="268"/>
        <end position="389"/>
    </location>
</feature>
<organism evidence="10 11">
    <name type="scientific">Salirhabdus euzebyi</name>
    <dbReference type="NCBI Taxonomy" id="394506"/>
    <lineage>
        <taxon>Bacteria</taxon>
        <taxon>Bacillati</taxon>
        <taxon>Bacillota</taxon>
        <taxon>Bacilli</taxon>
        <taxon>Bacillales</taxon>
        <taxon>Bacillaceae</taxon>
        <taxon>Salirhabdus</taxon>
    </lineage>
</organism>
<evidence type="ECO:0000256" key="1">
    <source>
        <dbReference type="ARBA" id="ARBA00005189"/>
    </source>
</evidence>
<dbReference type="RefSeq" id="WP_174496169.1">
    <property type="nucleotide sequence ID" value="NZ_CADDWK010000006.1"/>
</dbReference>
<comment type="similarity">
    <text evidence="2 7">Belongs to the thiolase-like superfamily. Thiolase family.</text>
</comment>
<dbReference type="PANTHER" id="PTHR43853">
    <property type="entry name" value="3-KETOACYL-COA THIOLASE, PEROXISOMAL"/>
    <property type="match status" value="1"/>
</dbReference>
<dbReference type="InterPro" id="IPR020610">
    <property type="entry name" value="Thiolase_AS"/>
</dbReference>
<reference evidence="10 11" key="1">
    <citation type="submission" date="2020-08" db="EMBL/GenBank/DDBJ databases">
        <title>Genomic Encyclopedia of Type Strains, Phase IV (KMG-IV): sequencing the most valuable type-strain genomes for metagenomic binning, comparative biology and taxonomic classification.</title>
        <authorList>
            <person name="Goeker M."/>
        </authorList>
    </citation>
    <scope>NUCLEOTIDE SEQUENCE [LARGE SCALE GENOMIC DNA]</scope>
    <source>
        <strain evidence="10 11">DSM 19612</strain>
    </source>
</reference>
<dbReference type="NCBIfam" id="NF005805">
    <property type="entry name" value="PRK07661.1"/>
    <property type="match status" value="1"/>
</dbReference>
<feature type="domain" description="Thiolase N-terminal" evidence="8">
    <location>
        <begin position="5"/>
        <end position="260"/>
    </location>
</feature>
<dbReference type="Pfam" id="PF02803">
    <property type="entry name" value="Thiolase_C"/>
    <property type="match status" value="1"/>
</dbReference>
<dbReference type="InterPro" id="IPR050215">
    <property type="entry name" value="Thiolase-like_sf_Thiolase"/>
</dbReference>
<dbReference type="GO" id="GO:0010124">
    <property type="term" value="P:phenylacetate catabolic process"/>
    <property type="evidence" value="ECO:0007669"/>
    <property type="project" value="TreeGrafter"/>
</dbReference>
<dbReference type="PANTHER" id="PTHR43853:SF21">
    <property type="entry name" value="STEROID 3-KETOACYL-COA THIOLASE"/>
    <property type="match status" value="1"/>
</dbReference>
<dbReference type="InterPro" id="IPR016039">
    <property type="entry name" value="Thiolase-like"/>
</dbReference>
<name>A0A841Q560_9BACI</name>
<dbReference type="Pfam" id="PF00108">
    <property type="entry name" value="Thiolase_N"/>
    <property type="match status" value="1"/>
</dbReference>
<dbReference type="GO" id="GO:0005737">
    <property type="term" value="C:cytoplasm"/>
    <property type="evidence" value="ECO:0007669"/>
    <property type="project" value="UniProtKB-ARBA"/>
</dbReference>
<dbReference type="GO" id="GO:0006635">
    <property type="term" value="P:fatty acid beta-oxidation"/>
    <property type="evidence" value="ECO:0007669"/>
    <property type="project" value="TreeGrafter"/>
</dbReference>
<evidence type="ECO:0000313" key="11">
    <source>
        <dbReference type="Proteomes" id="UP000581688"/>
    </source>
</evidence>
<dbReference type="EC" id="2.3.1.16" evidence="5"/>
<evidence type="ECO:0000256" key="4">
    <source>
        <dbReference type="ARBA" id="ARBA00023315"/>
    </source>
</evidence>
<accession>A0A841Q560</accession>
<dbReference type="Proteomes" id="UP000581688">
    <property type="component" value="Unassembled WGS sequence"/>
</dbReference>
<feature type="active site" description="Proton acceptor" evidence="6">
    <location>
        <position position="347"/>
    </location>
</feature>
<dbReference type="Gene3D" id="3.40.47.10">
    <property type="match status" value="1"/>
</dbReference>
<dbReference type="PROSITE" id="PS00737">
    <property type="entry name" value="THIOLASE_2"/>
    <property type="match status" value="1"/>
</dbReference>
<dbReference type="NCBIfam" id="TIGR01930">
    <property type="entry name" value="AcCoA-C-Actrans"/>
    <property type="match status" value="1"/>
</dbReference>
<sequence>MKEAVIVSGARTPVGKAKKGSLANTRPDDLAALTIKETLKRAGGYNGNIDDVVIGCAMPEAEQGMNMARNIAGLAGLPIDTPGITINRYCSSGLQSIAYAAERIMLGHSDTIIAGGAESMSLIPMGGHVIKPNLQLVENAPGYYMSMGHTAEEVANRFGISRADQDAFAVASHERAAKALQEGKFNDEIVPVDVTVRELGSDNKVKEKTFTFSQDEGVRAGTTIDVLGKLRPAFSITGSVTAGNSSQMSDGAASVLIMDHDKARSEGLKPLARFRSFAVAGVEPEIMGVGPIKAVPKALEIAGLSLSDIGLFELNEAFASQSLRVIQELGLDMDKVNVNGGAIALGHPLGCTGTKLTLSLIHEMKRRNEQFGVVTMCIGGGMGAAGVFELL</sequence>
<feature type="active site" description="Proton acceptor" evidence="6">
    <location>
        <position position="377"/>
    </location>
</feature>
<dbReference type="PROSITE" id="PS00099">
    <property type="entry name" value="THIOLASE_3"/>
    <property type="match status" value="1"/>
</dbReference>
<dbReference type="PROSITE" id="PS00098">
    <property type="entry name" value="THIOLASE_1"/>
    <property type="match status" value="1"/>
</dbReference>
<evidence type="ECO:0000256" key="5">
    <source>
        <dbReference type="ARBA" id="ARBA00024073"/>
    </source>
</evidence>
<gene>
    <name evidence="10" type="ORF">HNQ94_001921</name>
</gene>